<keyword evidence="7" id="KW-0032">Aminotransferase</keyword>
<comment type="caution">
    <text evidence="7">The sequence shown here is derived from an EMBL/GenBank/DDBJ whole genome shotgun (WGS) entry which is preliminary data.</text>
</comment>
<evidence type="ECO:0000256" key="4">
    <source>
        <dbReference type="ARBA" id="ARBA00023239"/>
    </source>
</evidence>
<dbReference type="Pfam" id="PF00155">
    <property type="entry name" value="Aminotran_1_2"/>
    <property type="match status" value="1"/>
</dbReference>
<keyword evidence="7" id="KW-0808">Transferase</keyword>
<accession>A0ABW8SWU1</accession>
<dbReference type="Gene3D" id="3.40.640.10">
    <property type="entry name" value="Type I PLP-dependent aspartate aminotransferase-like (Major domain)"/>
    <property type="match status" value="1"/>
</dbReference>
<name>A0ABW8SWU1_9BACT</name>
<evidence type="ECO:0000256" key="1">
    <source>
        <dbReference type="ARBA" id="ARBA00001933"/>
    </source>
</evidence>
<evidence type="ECO:0000313" key="7">
    <source>
        <dbReference type="EMBL" id="MFL0205494.1"/>
    </source>
</evidence>
<dbReference type="CDD" id="cd00609">
    <property type="entry name" value="AAT_like"/>
    <property type="match status" value="1"/>
</dbReference>
<evidence type="ECO:0000259" key="6">
    <source>
        <dbReference type="Pfam" id="PF00155"/>
    </source>
</evidence>
<dbReference type="InterPro" id="IPR015421">
    <property type="entry name" value="PyrdxlP-dep_Trfase_major"/>
</dbReference>
<dbReference type="PANTHER" id="PTHR43525:SF1">
    <property type="entry name" value="PROTEIN MALY"/>
    <property type="match status" value="1"/>
</dbReference>
<gene>
    <name evidence="7" type="ORF">V7S74_01955</name>
</gene>
<dbReference type="SUPFAM" id="SSF53383">
    <property type="entry name" value="PLP-dependent transferases"/>
    <property type="match status" value="1"/>
</dbReference>
<dbReference type="InterPro" id="IPR004839">
    <property type="entry name" value="Aminotransferase_I/II_large"/>
</dbReference>
<feature type="domain" description="Aminotransferase class I/classII large" evidence="6">
    <location>
        <begin position="58"/>
        <end position="375"/>
    </location>
</feature>
<evidence type="ECO:0000256" key="3">
    <source>
        <dbReference type="ARBA" id="ARBA00022898"/>
    </source>
</evidence>
<evidence type="ECO:0000256" key="2">
    <source>
        <dbReference type="ARBA" id="ARBA00012224"/>
    </source>
</evidence>
<dbReference type="InterPro" id="IPR015422">
    <property type="entry name" value="PyrdxlP-dep_Trfase_small"/>
</dbReference>
<dbReference type="RefSeq" id="WP_406777089.1">
    <property type="nucleotide sequence ID" value="NZ_JBEWZG010000001.1"/>
</dbReference>
<dbReference type="InterPro" id="IPR015424">
    <property type="entry name" value="PyrdxlP-dep_Trfase"/>
</dbReference>
<dbReference type="EMBL" id="JBEWZG010000001">
    <property type="protein sequence ID" value="MFL0205494.1"/>
    <property type="molecule type" value="Genomic_DNA"/>
</dbReference>
<proteinExistence type="inferred from homology"/>
<evidence type="ECO:0000313" key="8">
    <source>
        <dbReference type="Proteomes" id="UP001623559"/>
    </source>
</evidence>
<sequence>MSHKVYDFDQVIDRHHTHSFKWDNVTYPANSDMLPMPVADMDFVVADEILAAIDQITSHGILGYSIVPETLKEAAQSKIARDYKWSTSLESQVWIPGIVPGITAACAGLTNEKEGIITAVPVYHPFHLVAGWVNCPLITFEMIKDGDRWNYDFEDFERGLQKGPKVFLLCNPHNPGGTVFNESEIKRIVELCAKYHVTIVSDEIHADLRLRAASEHISIGRFEQQPIISFFATSKAFNTAGLGGAVAVIPDKDLRDKFIKASNGFFSMLSRHSIEVMLATYASGESWLSQLLPYLQVNHDLLYDFVQSTPGLAMQPLEATYLAWIEYDEAILGDFQKKCWDAGLHVLRGEQFKGRNFVRLNFACPRSVLEKAINRMKSISNG</sequence>
<comment type="cofactor">
    <cofactor evidence="1">
        <name>pyridoxal 5'-phosphate</name>
        <dbReference type="ChEBI" id="CHEBI:597326"/>
    </cofactor>
</comment>
<dbReference type="InterPro" id="IPR051798">
    <property type="entry name" value="Class-II_PLP-Dep_Aminotrans"/>
</dbReference>
<dbReference type="GO" id="GO:0008483">
    <property type="term" value="F:transaminase activity"/>
    <property type="evidence" value="ECO:0007669"/>
    <property type="project" value="UniProtKB-KW"/>
</dbReference>
<organism evidence="7 8">
    <name type="scientific">Aquirufa novilacunae</name>
    <dbReference type="NCBI Taxonomy" id="3139305"/>
    <lineage>
        <taxon>Bacteria</taxon>
        <taxon>Pseudomonadati</taxon>
        <taxon>Bacteroidota</taxon>
        <taxon>Cytophagia</taxon>
        <taxon>Cytophagales</taxon>
        <taxon>Flectobacillaceae</taxon>
        <taxon>Aquirufa</taxon>
    </lineage>
</organism>
<dbReference type="Gene3D" id="3.90.1150.10">
    <property type="entry name" value="Aspartate Aminotransferase, domain 1"/>
    <property type="match status" value="1"/>
</dbReference>
<dbReference type="EC" id="4.4.1.13" evidence="2"/>
<dbReference type="PANTHER" id="PTHR43525">
    <property type="entry name" value="PROTEIN MALY"/>
    <property type="match status" value="1"/>
</dbReference>
<keyword evidence="4" id="KW-0456">Lyase</keyword>
<dbReference type="Proteomes" id="UP001623559">
    <property type="component" value="Unassembled WGS sequence"/>
</dbReference>
<comment type="similarity">
    <text evidence="5">Belongs to the class-II pyridoxal-phosphate-dependent aminotransferase family. MalY/PatB cystathionine beta-lyase subfamily.</text>
</comment>
<reference evidence="7 8" key="1">
    <citation type="submission" date="2024-07" db="EMBL/GenBank/DDBJ databases">
        <authorList>
            <person name="Pitt A."/>
            <person name="Hahn M.W."/>
        </authorList>
    </citation>
    <scope>NUCLEOTIDE SEQUENCE [LARGE SCALE GENOMIC DNA]</scope>
    <source>
        <strain evidence="7 8">2-AUSEE-184A6</strain>
    </source>
</reference>
<evidence type="ECO:0000256" key="5">
    <source>
        <dbReference type="ARBA" id="ARBA00037974"/>
    </source>
</evidence>
<keyword evidence="3" id="KW-0663">Pyridoxal phosphate</keyword>
<protein>
    <recommendedName>
        <fullName evidence="2">cysteine-S-conjugate beta-lyase</fullName>
        <ecNumber evidence="2">4.4.1.13</ecNumber>
    </recommendedName>
</protein>